<evidence type="ECO:0000313" key="2">
    <source>
        <dbReference type="Proteomes" id="UP000274429"/>
    </source>
</evidence>
<sequence length="78" mass="9065">MASRELIADSAPDSVLAVASLFSTHRPRGGRLGGQKGMRGGRRRRQCTIAYRVRLFPFWRRRFLIKFDRLQLTALFDR</sequence>
<keyword evidence="2" id="KW-1185">Reference proteome</keyword>
<reference evidence="1 2" key="2">
    <citation type="submission" date="2018-11" db="EMBL/GenBank/DDBJ databases">
        <authorList>
            <consortium name="Pathogen Informatics"/>
        </authorList>
    </citation>
    <scope>NUCLEOTIDE SEQUENCE [LARGE SCALE GENOMIC DNA]</scope>
</reference>
<dbReference type="AlphaFoldDB" id="A0A0R3WYU4"/>
<dbReference type="OrthoDB" id="6286647at2759"/>
<dbReference type="EMBL" id="UYWX01009705">
    <property type="protein sequence ID" value="VDM27961.1"/>
    <property type="molecule type" value="Genomic_DNA"/>
</dbReference>
<protein>
    <submittedName>
        <fullName evidence="1 3">Uncharacterized protein</fullName>
    </submittedName>
</protein>
<reference evidence="3" key="1">
    <citation type="submission" date="2017-02" db="UniProtKB">
        <authorList>
            <consortium name="WormBaseParasite"/>
        </authorList>
    </citation>
    <scope>IDENTIFICATION</scope>
</reference>
<accession>A0A0R3WYU4</accession>
<dbReference type="WBParaSite" id="TTAC_0000593401-mRNA-1">
    <property type="protein sequence ID" value="TTAC_0000593401-mRNA-1"/>
    <property type="gene ID" value="TTAC_0000593401"/>
</dbReference>
<organism evidence="3">
    <name type="scientific">Hydatigena taeniaeformis</name>
    <name type="common">Feline tapeworm</name>
    <name type="synonym">Taenia taeniaeformis</name>
    <dbReference type="NCBI Taxonomy" id="6205"/>
    <lineage>
        <taxon>Eukaryota</taxon>
        <taxon>Metazoa</taxon>
        <taxon>Spiralia</taxon>
        <taxon>Lophotrochozoa</taxon>
        <taxon>Platyhelminthes</taxon>
        <taxon>Cestoda</taxon>
        <taxon>Eucestoda</taxon>
        <taxon>Cyclophyllidea</taxon>
        <taxon>Taeniidae</taxon>
        <taxon>Hydatigera</taxon>
    </lineage>
</organism>
<evidence type="ECO:0000313" key="3">
    <source>
        <dbReference type="WBParaSite" id="TTAC_0000593401-mRNA-1"/>
    </source>
</evidence>
<name>A0A0R3WYU4_HYDTA</name>
<dbReference type="Proteomes" id="UP000274429">
    <property type="component" value="Unassembled WGS sequence"/>
</dbReference>
<gene>
    <name evidence="1" type="ORF">TTAC_LOCUS5919</name>
</gene>
<proteinExistence type="predicted"/>
<evidence type="ECO:0000313" key="1">
    <source>
        <dbReference type="EMBL" id="VDM27961.1"/>
    </source>
</evidence>